<evidence type="ECO:0000256" key="1">
    <source>
        <dbReference type="SAM" id="Phobius"/>
    </source>
</evidence>
<dbReference type="GO" id="GO:0015708">
    <property type="term" value="P:silicic acid import across plasma membrane"/>
    <property type="evidence" value="ECO:0007669"/>
    <property type="project" value="InterPro"/>
</dbReference>
<evidence type="ECO:0000313" key="2">
    <source>
        <dbReference type="EMBL" id="AOW69267.1"/>
    </source>
</evidence>
<name>A0A1D8RAE3_9EUKA</name>
<dbReference type="Pfam" id="PF03842">
    <property type="entry name" value="Silic_transp"/>
    <property type="match status" value="1"/>
</dbReference>
<feature type="non-terminal residue" evidence="2">
    <location>
        <position position="538"/>
    </location>
</feature>
<protein>
    <submittedName>
        <fullName evidence="2">Silicon transporter beta</fullName>
    </submittedName>
</protein>
<dbReference type="InterPro" id="IPR004693">
    <property type="entry name" value="Silicon_transpt"/>
</dbReference>
<sequence length="538" mass="59947">MIASNSPQKESKNKSKKTVDKIILEGDPQYEYDNPPQTGENCIITAYRKLSYFWSTGLLIFAIFVMYYDIAKDWANDFDDNSEPGEGAGSRTPVAINIIFVTILLFWVAILEGAQVSIVGLSAVDIEKFRYSHPQSYATCKLLHEGANLEKFIVGRQFLLLFVVFIISRLGGHAPGRVDEKTNNGDFYIGDWHWHTNADLAFMQNNILLMIVIIVPGQLVSQLLAAGKMLAFLELPFFPMYTVAYPSLLLEFLGITHCAYVIKDITAKLAGVQSQDPDKEHNKNWFYYLRCTYSVLLVMFSAVVIVKGLLAGQTNVWDTLPGYGALLLSIFFLFLIGCCEGFQIAAVALSKIPAEELKEHYPMAYTISQTLYSGRNLQAFLVGRQVLSAIMMVLLARVTTFSDADDDVWGFAQWAKDGFLTTGILGAVFVVNVGQLSFRMMAINFPTVFINNFIMYGLLSVALVVEATGVVNSCWPLAWGLDRILKLQSDLNVFEERDLQTPPLLVLGGSPPVSPAHDETIRFTRLSNDATSLKLSYV</sequence>
<organism evidence="2">
    <name type="scientific">Didymoeca costata</name>
    <dbReference type="NCBI Taxonomy" id="459534"/>
    <lineage>
        <taxon>Eukaryota</taxon>
        <taxon>Choanoflagellata</taxon>
        <taxon>Acanthoecida</taxon>
        <taxon>Stephanoecidae</taxon>
        <taxon>Didymoeca</taxon>
    </lineage>
</organism>
<feature type="transmembrane region" description="Helical" evidence="1">
    <location>
        <begin position="207"/>
        <end position="231"/>
    </location>
</feature>
<accession>A0A1D8RAE3</accession>
<feature type="transmembrane region" description="Helical" evidence="1">
    <location>
        <begin position="418"/>
        <end position="438"/>
    </location>
</feature>
<feature type="transmembrane region" description="Helical" evidence="1">
    <location>
        <begin position="52"/>
        <end position="70"/>
    </location>
</feature>
<keyword evidence="1" id="KW-1133">Transmembrane helix</keyword>
<feature type="transmembrane region" description="Helical" evidence="1">
    <location>
        <begin position="379"/>
        <end position="398"/>
    </location>
</feature>
<gene>
    <name evidence="2" type="primary">SITbeta</name>
</gene>
<proteinExistence type="evidence at transcript level"/>
<keyword evidence="1" id="KW-0472">Membrane</keyword>
<keyword evidence="1" id="KW-0812">Transmembrane</keyword>
<feature type="transmembrane region" description="Helical" evidence="1">
    <location>
        <begin position="445"/>
        <end position="465"/>
    </location>
</feature>
<dbReference type="AlphaFoldDB" id="A0A1D8RAE3"/>
<dbReference type="EMBL" id="KU821740">
    <property type="protein sequence ID" value="AOW69267.1"/>
    <property type="molecule type" value="mRNA"/>
</dbReference>
<feature type="transmembrane region" description="Helical" evidence="1">
    <location>
        <begin position="287"/>
        <end position="310"/>
    </location>
</feature>
<feature type="transmembrane region" description="Helical" evidence="1">
    <location>
        <begin position="322"/>
        <end position="349"/>
    </location>
</feature>
<feature type="transmembrane region" description="Helical" evidence="1">
    <location>
        <begin position="90"/>
        <end position="111"/>
    </location>
</feature>
<reference evidence="2" key="1">
    <citation type="journal article" date="2016" name="Mol. Biol. Evol.">
        <title>The Evolution of Silicon Transport in Eukaryotes.</title>
        <authorList>
            <person name="Marron A.O."/>
            <person name="Ratcliffe S."/>
            <person name="Wheeler G.L."/>
            <person name="Goldstein R.E."/>
            <person name="King N."/>
            <person name="Not F."/>
            <person name="de Vargas C."/>
            <person name="Richter D.J."/>
        </authorList>
    </citation>
    <scope>NUCLEOTIDE SEQUENCE</scope>
    <source>
        <strain evidence="2">ATCC PRA-389</strain>
    </source>
</reference>
<feature type="transmembrane region" description="Helical" evidence="1">
    <location>
        <begin position="243"/>
        <end position="262"/>
    </location>
</feature>